<dbReference type="OrthoDB" id="9810895at2"/>
<evidence type="ECO:0000256" key="1">
    <source>
        <dbReference type="SAM" id="SignalP"/>
    </source>
</evidence>
<dbReference type="Proteomes" id="UP000253977">
    <property type="component" value="Unassembled WGS sequence"/>
</dbReference>
<protein>
    <submittedName>
        <fullName evidence="2">Uncharacterized protein</fullName>
    </submittedName>
</protein>
<dbReference type="EMBL" id="QPMK01000005">
    <property type="protein sequence ID" value="RDD66606.1"/>
    <property type="molecule type" value="Genomic_DNA"/>
</dbReference>
<keyword evidence="3" id="KW-1185">Reference proteome</keyword>
<dbReference type="RefSeq" id="WP_114510656.1">
    <property type="nucleotide sequence ID" value="NZ_QPMK01000005.1"/>
</dbReference>
<feature type="chain" id="PRO_5016959360" evidence="1">
    <location>
        <begin position="21"/>
        <end position="96"/>
    </location>
</feature>
<proteinExistence type="predicted"/>
<evidence type="ECO:0000313" key="3">
    <source>
        <dbReference type="Proteomes" id="UP000253977"/>
    </source>
</evidence>
<name>A0A369TUI0_9RHOB</name>
<organism evidence="2 3">
    <name type="scientific">Thalassococcus profundi</name>
    <dbReference type="NCBI Taxonomy" id="2282382"/>
    <lineage>
        <taxon>Bacteria</taxon>
        <taxon>Pseudomonadati</taxon>
        <taxon>Pseudomonadota</taxon>
        <taxon>Alphaproteobacteria</taxon>
        <taxon>Rhodobacterales</taxon>
        <taxon>Roseobacteraceae</taxon>
        <taxon>Thalassococcus</taxon>
    </lineage>
</organism>
<accession>A0A369TUI0</accession>
<evidence type="ECO:0000313" key="2">
    <source>
        <dbReference type="EMBL" id="RDD66606.1"/>
    </source>
</evidence>
<reference evidence="2 3" key="1">
    <citation type="submission" date="2018-07" db="EMBL/GenBank/DDBJ databases">
        <title>Thalassococcus profundi sp. nov., a marine bacterium isolated from deep seawater of Okinawa Trough.</title>
        <authorList>
            <person name="Yu M."/>
        </authorList>
    </citation>
    <scope>NUCLEOTIDE SEQUENCE [LARGE SCALE GENOMIC DNA]</scope>
    <source>
        <strain evidence="2 3">WRAS1</strain>
    </source>
</reference>
<dbReference type="AlphaFoldDB" id="A0A369TUI0"/>
<comment type="caution">
    <text evidence="2">The sequence shown here is derived from an EMBL/GenBank/DDBJ whole genome shotgun (WGS) entry which is preliminary data.</text>
</comment>
<gene>
    <name evidence="2" type="ORF">DU478_09190</name>
</gene>
<feature type="signal peptide" evidence="1">
    <location>
        <begin position="1"/>
        <end position="20"/>
    </location>
</feature>
<sequence length="96" mass="10397">MSVRIALPLVLTVLPGLAQAQMSDLRCEDSSRLEQTLTQVLGAERHGMGLRDPNTVLEVWVTQQSGDWIIVQTYSNGTSCIVAMGEHWDGTSTGPA</sequence>
<keyword evidence="1" id="KW-0732">Signal</keyword>